<evidence type="ECO:0000313" key="2">
    <source>
        <dbReference type="Proteomes" id="UP000229497"/>
    </source>
</evidence>
<organism evidence="1 2">
    <name type="scientific">Candidatus Roizmanbacteria bacterium CG11_big_fil_rev_8_21_14_0_20_37_16</name>
    <dbReference type="NCBI Taxonomy" id="1974857"/>
    <lineage>
        <taxon>Bacteria</taxon>
        <taxon>Candidatus Roizmaniibacteriota</taxon>
    </lineage>
</organism>
<accession>A0A2H0KLB3</accession>
<gene>
    <name evidence="1" type="ORF">COV87_00150</name>
</gene>
<evidence type="ECO:0000313" key="1">
    <source>
        <dbReference type="EMBL" id="PIQ72016.1"/>
    </source>
</evidence>
<proteinExistence type="predicted"/>
<protein>
    <submittedName>
        <fullName evidence="1">Uncharacterized protein</fullName>
    </submittedName>
</protein>
<dbReference type="Proteomes" id="UP000229497">
    <property type="component" value="Unassembled WGS sequence"/>
</dbReference>
<dbReference type="EMBL" id="PCVK01000007">
    <property type="protein sequence ID" value="PIQ72016.1"/>
    <property type="molecule type" value="Genomic_DNA"/>
</dbReference>
<reference evidence="1 2" key="1">
    <citation type="submission" date="2017-09" db="EMBL/GenBank/DDBJ databases">
        <title>Depth-based differentiation of microbial function through sediment-hosted aquifers and enrichment of novel symbionts in the deep terrestrial subsurface.</title>
        <authorList>
            <person name="Probst A.J."/>
            <person name="Ladd B."/>
            <person name="Jarett J.K."/>
            <person name="Geller-Mcgrath D.E."/>
            <person name="Sieber C.M."/>
            <person name="Emerson J.B."/>
            <person name="Anantharaman K."/>
            <person name="Thomas B.C."/>
            <person name="Malmstrom R."/>
            <person name="Stieglmeier M."/>
            <person name="Klingl A."/>
            <person name="Woyke T."/>
            <person name="Ryan C.M."/>
            <person name="Banfield J.F."/>
        </authorList>
    </citation>
    <scope>NUCLEOTIDE SEQUENCE [LARGE SCALE GENOMIC DNA]</scope>
    <source>
        <strain evidence="1">CG11_big_fil_rev_8_21_14_0_20_37_16</strain>
    </source>
</reference>
<dbReference type="AlphaFoldDB" id="A0A2H0KLB3"/>
<sequence>MKMILGKYKWLSLLFIPILILGIFAIINYSANKYFISPLDYQLISNQQNPYFYLDETGEYIFVFDQNSAKLFSLKNRSPILIKTLSIHGLTNYPHTITNAQGTVVYFDNYSEIFKMDPKDFVKYSLESINCKDTIPVKINSTVIITKDTRGLYGDELLIINVNPDFTNRYTRYGCVDSYTKYTDYEKRKDIATQIWAEDGDYLNLDALSREHEKISIDSKGTFCFSDWCPQKMSITLFGHGINFTNTDPGGLQKIAMSNKIIDSDGCIPITFPELRIDHNNLSKGLYLVCSKRSVQKENTTK</sequence>
<comment type="caution">
    <text evidence="1">The sequence shown here is derived from an EMBL/GenBank/DDBJ whole genome shotgun (WGS) entry which is preliminary data.</text>
</comment>
<name>A0A2H0KLB3_9BACT</name>